<reference evidence="2" key="1">
    <citation type="submission" date="2014-04" db="EMBL/GenBank/DDBJ databases">
        <title>Evolutionary Origins and Diversification of the Mycorrhizal Mutualists.</title>
        <authorList>
            <consortium name="DOE Joint Genome Institute"/>
            <consortium name="Mycorrhizal Genomics Consortium"/>
            <person name="Kohler A."/>
            <person name="Kuo A."/>
            <person name="Nagy L.G."/>
            <person name="Floudas D."/>
            <person name="Copeland A."/>
            <person name="Barry K.W."/>
            <person name="Cichocki N."/>
            <person name="Veneault-Fourrey C."/>
            <person name="LaButti K."/>
            <person name="Lindquist E.A."/>
            <person name="Lipzen A."/>
            <person name="Lundell T."/>
            <person name="Morin E."/>
            <person name="Murat C."/>
            <person name="Riley R."/>
            <person name="Ohm R."/>
            <person name="Sun H."/>
            <person name="Tunlid A."/>
            <person name="Henrissat B."/>
            <person name="Grigoriev I.V."/>
            <person name="Hibbett D.S."/>
            <person name="Martin F."/>
        </authorList>
    </citation>
    <scope>NUCLEOTIDE SEQUENCE [LARGE SCALE GENOMIC DNA]</scope>
    <source>
        <strain evidence="2">FD-334 SS-4</strain>
    </source>
</reference>
<name>A0A0D2KS33_HYPSF</name>
<evidence type="ECO:0000313" key="1">
    <source>
        <dbReference type="EMBL" id="KJA17477.1"/>
    </source>
</evidence>
<keyword evidence="2" id="KW-1185">Reference proteome</keyword>
<dbReference type="OMA" id="IYRETWF"/>
<protein>
    <submittedName>
        <fullName evidence="1">Uncharacterized protein</fullName>
    </submittedName>
</protein>
<proteinExistence type="predicted"/>
<dbReference type="PANTHER" id="PTHR38790">
    <property type="entry name" value="2EXR DOMAIN-CONTAINING PROTEIN-RELATED"/>
    <property type="match status" value="1"/>
</dbReference>
<dbReference type="EMBL" id="KN817603">
    <property type="protein sequence ID" value="KJA17477.1"/>
    <property type="molecule type" value="Genomic_DNA"/>
</dbReference>
<dbReference type="OrthoDB" id="288942at2759"/>
<evidence type="ECO:0000313" key="2">
    <source>
        <dbReference type="Proteomes" id="UP000054270"/>
    </source>
</evidence>
<gene>
    <name evidence="1" type="ORF">HYPSUDRAFT_1019455</name>
</gene>
<dbReference type="PANTHER" id="PTHR38790:SF4">
    <property type="entry name" value="2EXR DOMAIN-CONTAINING PROTEIN"/>
    <property type="match status" value="1"/>
</dbReference>
<dbReference type="STRING" id="945553.A0A0D2KS33"/>
<accession>A0A0D2KS33</accession>
<dbReference type="Proteomes" id="UP000054270">
    <property type="component" value="Unassembled WGS sequence"/>
</dbReference>
<sequence length="346" mass="39742">MGKSVHTLCTPPLDIRLALVPVHPRLPSISTMTKRRRRFNIRAHQLFSSAGGPSMAAPLQTLARHSLIATLGPDRDPQNACILFATIPSEIRNNIFSLALYSYYDTARPYPEYSFYSRPGYRFHRRIDTALLATCRRIYSETHDLPISQNEHVFWCGRGPSSVSIEGALRRYFERLTEEQLSAVVQAHFFTQLFWLEGTFPTICTLPVMKAKHIKITVRYTDWWYWENNVPLAMKSQWIDNLKFIAGLQSLEVELETIERDKTQMETIAQNMLRWRIPLTGRVLTTEGNPIVSERIQGPSRYKDGAIEYSTALGGWVPIGNINEPPEPRYLQYVVLILLWTAKASK</sequence>
<organism evidence="1 2">
    <name type="scientific">Hypholoma sublateritium (strain FD-334 SS-4)</name>
    <dbReference type="NCBI Taxonomy" id="945553"/>
    <lineage>
        <taxon>Eukaryota</taxon>
        <taxon>Fungi</taxon>
        <taxon>Dikarya</taxon>
        <taxon>Basidiomycota</taxon>
        <taxon>Agaricomycotina</taxon>
        <taxon>Agaricomycetes</taxon>
        <taxon>Agaricomycetidae</taxon>
        <taxon>Agaricales</taxon>
        <taxon>Agaricineae</taxon>
        <taxon>Strophariaceae</taxon>
        <taxon>Hypholoma</taxon>
    </lineage>
</organism>
<dbReference type="AlphaFoldDB" id="A0A0D2KS33"/>